<organism evidence="2 3">
    <name type="scientific">Shewanella surugensis</name>
    <dbReference type="NCBI Taxonomy" id="212020"/>
    <lineage>
        <taxon>Bacteria</taxon>
        <taxon>Pseudomonadati</taxon>
        <taxon>Pseudomonadota</taxon>
        <taxon>Gammaproteobacteria</taxon>
        <taxon>Alteromonadales</taxon>
        <taxon>Shewanellaceae</taxon>
        <taxon>Shewanella</taxon>
    </lineage>
</organism>
<dbReference type="PROSITE" id="PS51257">
    <property type="entry name" value="PROKAR_LIPOPROTEIN"/>
    <property type="match status" value="1"/>
</dbReference>
<evidence type="ECO:0000313" key="3">
    <source>
        <dbReference type="Proteomes" id="UP001203423"/>
    </source>
</evidence>
<comment type="caution">
    <text evidence="2">The sequence shown here is derived from an EMBL/GenBank/DDBJ whole genome shotgun (WGS) entry which is preliminary data.</text>
</comment>
<evidence type="ECO:0000256" key="1">
    <source>
        <dbReference type="SAM" id="SignalP"/>
    </source>
</evidence>
<accession>A0ABT0LK63</accession>
<gene>
    <name evidence="2" type="ORF">L2764_25190</name>
</gene>
<evidence type="ECO:0008006" key="4">
    <source>
        <dbReference type="Google" id="ProtNLM"/>
    </source>
</evidence>
<feature type="chain" id="PRO_5047135465" description="Lipoprotein" evidence="1">
    <location>
        <begin position="24"/>
        <end position="328"/>
    </location>
</feature>
<name>A0ABT0LK63_9GAMM</name>
<keyword evidence="3" id="KW-1185">Reference proteome</keyword>
<proteinExistence type="predicted"/>
<reference evidence="2 3" key="1">
    <citation type="submission" date="2022-01" db="EMBL/GenBank/DDBJ databases">
        <title>Whole genome-based taxonomy of the Shewanellaceae.</title>
        <authorList>
            <person name="Martin-Rodriguez A.J."/>
        </authorList>
    </citation>
    <scope>NUCLEOTIDE SEQUENCE [LARGE SCALE GENOMIC DNA]</scope>
    <source>
        <strain evidence="2 3">DSM 17177</strain>
    </source>
</reference>
<protein>
    <recommendedName>
        <fullName evidence="4">Lipoprotein</fullName>
    </recommendedName>
</protein>
<evidence type="ECO:0000313" key="2">
    <source>
        <dbReference type="EMBL" id="MCL1127677.1"/>
    </source>
</evidence>
<dbReference type="EMBL" id="JAKIKS010000191">
    <property type="protein sequence ID" value="MCL1127677.1"/>
    <property type="molecule type" value="Genomic_DNA"/>
</dbReference>
<dbReference type="Proteomes" id="UP001203423">
    <property type="component" value="Unassembled WGS sequence"/>
</dbReference>
<feature type="signal peptide" evidence="1">
    <location>
        <begin position="1"/>
        <end position="23"/>
    </location>
</feature>
<keyword evidence="1" id="KW-0732">Signal</keyword>
<dbReference type="RefSeq" id="WP_248943114.1">
    <property type="nucleotide sequence ID" value="NZ_JAKIKS010000191.1"/>
</dbReference>
<sequence length="328" mass="36138">MLNILKIYRLLPLIIVLSSVSCTDPNTEQNPKPESSGTLFEQRVDTIVKLSDALNCGNITMLFENTENPETFQIQADSVPNLTWEGRGEIIEYLVNINGQATAGGFSAAFLLPSNFVQNILIDETPNKDVIFNFPLFISVTSNQKEVKILGDIRLYFSKGAALPKKIKVEVSNSAQESLYNHTITNPSSDVICKALYSTRLEYAAYLIKSKMHSWGSAYCKDYAESDETLTPQFQACNGYLNPKTKKAILGGSFEACTEILKKIPSKCPNSTHYGLSASSNTLHCRNIHVISAAINPAMHCKHLDVPSLDMDKKTGNIVNGPCYSPCP</sequence>